<reference evidence="1" key="1">
    <citation type="submission" date="2021-06" db="EMBL/GenBank/DDBJ databases">
        <authorList>
            <person name="Kallberg Y."/>
            <person name="Tangrot J."/>
            <person name="Rosling A."/>
        </authorList>
    </citation>
    <scope>NUCLEOTIDE SEQUENCE</scope>
    <source>
        <strain evidence="1">87-6 pot B 2015</strain>
    </source>
</reference>
<organism evidence="1 2">
    <name type="scientific">Funneliformis mosseae</name>
    <name type="common">Endomycorrhizal fungus</name>
    <name type="synonym">Glomus mosseae</name>
    <dbReference type="NCBI Taxonomy" id="27381"/>
    <lineage>
        <taxon>Eukaryota</taxon>
        <taxon>Fungi</taxon>
        <taxon>Fungi incertae sedis</taxon>
        <taxon>Mucoromycota</taxon>
        <taxon>Glomeromycotina</taxon>
        <taxon>Glomeromycetes</taxon>
        <taxon>Glomerales</taxon>
        <taxon>Glomeraceae</taxon>
        <taxon>Funneliformis</taxon>
    </lineage>
</organism>
<gene>
    <name evidence="1" type="ORF">FMOSSE_LOCUS13007</name>
</gene>
<name>A0A9N9ES55_FUNMO</name>
<sequence length="130" mass="15239">MNFNNIFIPPHNNNAQLLAVQVRNGNRIRVLKGADLLKRNIQNEANRLHVYGRYIIDLATKRIWNHRLSTFQRYQFITLANSVNNINRRRLSQIRMTNNVDTLNRISQIALQQATNSTFETNFFNGVNFP</sequence>
<dbReference type="Proteomes" id="UP000789375">
    <property type="component" value="Unassembled WGS sequence"/>
</dbReference>
<keyword evidence="2" id="KW-1185">Reference proteome</keyword>
<proteinExistence type="predicted"/>
<comment type="caution">
    <text evidence="1">The sequence shown here is derived from an EMBL/GenBank/DDBJ whole genome shotgun (WGS) entry which is preliminary data.</text>
</comment>
<evidence type="ECO:0000313" key="1">
    <source>
        <dbReference type="EMBL" id="CAG8683415.1"/>
    </source>
</evidence>
<protein>
    <submittedName>
        <fullName evidence="1">4680_t:CDS:1</fullName>
    </submittedName>
</protein>
<dbReference type="EMBL" id="CAJVPP010006984">
    <property type="protein sequence ID" value="CAG8683415.1"/>
    <property type="molecule type" value="Genomic_DNA"/>
</dbReference>
<evidence type="ECO:0000313" key="2">
    <source>
        <dbReference type="Proteomes" id="UP000789375"/>
    </source>
</evidence>
<accession>A0A9N9ES55</accession>
<dbReference type="AlphaFoldDB" id="A0A9N9ES55"/>